<reference evidence="1" key="1">
    <citation type="journal article" date="2022" name="Int. J. Mol. Sci.">
        <title>Draft Genome of Tanacetum Coccineum: Genomic Comparison of Closely Related Tanacetum-Family Plants.</title>
        <authorList>
            <person name="Yamashiro T."/>
            <person name="Shiraishi A."/>
            <person name="Nakayama K."/>
            <person name="Satake H."/>
        </authorList>
    </citation>
    <scope>NUCLEOTIDE SEQUENCE</scope>
</reference>
<protein>
    <submittedName>
        <fullName evidence="1">Uncharacterized protein</fullName>
    </submittedName>
</protein>
<proteinExistence type="predicted"/>
<comment type="caution">
    <text evidence="1">The sequence shown here is derived from an EMBL/GenBank/DDBJ whole genome shotgun (WGS) entry which is preliminary data.</text>
</comment>
<name>A0ABQ5BHT7_9ASTR</name>
<accession>A0ABQ5BHT7</accession>
<dbReference type="EMBL" id="BQNB010013284">
    <property type="protein sequence ID" value="GJT14108.1"/>
    <property type="molecule type" value="Genomic_DNA"/>
</dbReference>
<gene>
    <name evidence="1" type="ORF">Tco_0861150</name>
</gene>
<dbReference type="Proteomes" id="UP001151760">
    <property type="component" value="Unassembled WGS sequence"/>
</dbReference>
<sequence>MTTTNNNGMERTQDPQSYQLHIRLGNQDKILKSILISSLPNDSMKSEIQCLLGTQSLKTTTNVQDDTRKSQEYLSNLTIEFNDKALLAGHRRFFEIYGTIVATKHHEKGLDVGSYDWDEEKLSSED</sequence>
<keyword evidence="2" id="KW-1185">Reference proteome</keyword>
<evidence type="ECO:0000313" key="1">
    <source>
        <dbReference type="EMBL" id="GJT14108.1"/>
    </source>
</evidence>
<organism evidence="1 2">
    <name type="scientific">Tanacetum coccineum</name>
    <dbReference type="NCBI Taxonomy" id="301880"/>
    <lineage>
        <taxon>Eukaryota</taxon>
        <taxon>Viridiplantae</taxon>
        <taxon>Streptophyta</taxon>
        <taxon>Embryophyta</taxon>
        <taxon>Tracheophyta</taxon>
        <taxon>Spermatophyta</taxon>
        <taxon>Magnoliopsida</taxon>
        <taxon>eudicotyledons</taxon>
        <taxon>Gunneridae</taxon>
        <taxon>Pentapetalae</taxon>
        <taxon>asterids</taxon>
        <taxon>campanulids</taxon>
        <taxon>Asterales</taxon>
        <taxon>Asteraceae</taxon>
        <taxon>Asteroideae</taxon>
        <taxon>Anthemideae</taxon>
        <taxon>Anthemidinae</taxon>
        <taxon>Tanacetum</taxon>
    </lineage>
</organism>
<reference evidence="1" key="2">
    <citation type="submission" date="2022-01" db="EMBL/GenBank/DDBJ databases">
        <authorList>
            <person name="Yamashiro T."/>
            <person name="Shiraishi A."/>
            <person name="Satake H."/>
            <person name="Nakayama K."/>
        </authorList>
    </citation>
    <scope>NUCLEOTIDE SEQUENCE</scope>
</reference>
<evidence type="ECO:0000313" key="2">
    <source>
        <dbReference type="Proteomes" id="UP001151760"/>
    </source>
</evidence>